<protein>
    <submittedName>
        <fullName evidence="2">Nucleoside-diphosphate-sugar epimerase</fullName>
    </submittedName>
</protein>
<dbReference type="SUPFAM" id="SSF51735">
    <property type="entry name" value="NAD(P)-binding Rossmann-fold domains"/>
    <property type="match status" value="1"/>
</dbReference>
<dbReference type="PANTHER" id="PTHR48079:SF6">
    <property type="entry name" value="NAD(P)-BINDING DOMAIN-CONTAINING PROTEIN-RELATED"/>
    <property type="match status" value="1"/>
</dbReference>
<evidence type="ECO:0000259" key="1">
    <source>
        <dbReference type="Pfam" id="PF01073"/>
    </source>
</evidence>
<proteinExistence type="predicted"/>
<dbReference type="Pfam" id="PF01073">
    <property type="entry name" value="3Beta_HSD"/>
    <property type="match status" value="1"/>
</dbReference>
<feature type="domain" description="3-beta hydroxysteroid dehydrogenase/isomerase" evidence="1">
    <location>
        <begin position="4"/>
        <end position="252"/>
    </location>
</feature>
<dbReference type="Proteomes" id="UP000192907">
    <property type="component" value="Unassembled WGS sequence"/>
</dbReference>
<reference evidence="3" key="1">
    <citation type="submission" date="2017-04" db="EMBL/GenBank/DDBJ databases">
        <authorList>
            <person name="Varghese N."/>
            <person name="Submissions S."/>
        </authorList>
    </citation>
    <scope>NUCLEOTIDE SEQUENCE [LARGE SCALE GENOMIC DNA]</scope>
    <source>
        <strain evidence="3">RKEM611</strain>
    </source>
</reference>
<keyword evidence="3" id="KW-1185">Reference proteome</keyword>
<dbReference type="InterPro" id="IPR002225">
    <property type="entry name" value="3Beta_OHSteriod_DH/Estase"/>
</dbReference>
<dbReference type="EMBL" id="FWZT01000009">
    <property type="protein sequence ID" value="SMF30703.1"/>
    <property type="molecule type" value="Genomic_DNA"/>
</dbReference>
<evidence type="ECO:0000313" key="3">
    <source>
        <dbReference type="Proteomes" id="UP000192907"/>
    </source>
</evidence>
<evidence type="ECO:0000313" key="2">
    <source>
        <dbReference type="EMBL" id="SMF30703.1"/>
    </source>
</evidence>
<dbReference type="GO" id="GO:0006694">
    <property type="term" value="P:steroid biosynthetic process"/>
    <property type="evidence" value="ECO:0007669"/>
    <property type="project" value="InterPro"/>
</dbReference>
<dbReference type="InterPro" id="IPR051783">
    <property type="entry name" value="NAD(P)-dependent_oxidoreduct"/>
</dbReference>
<name>A0A1Y6BWB0_9BACT</name>
<dbReference type="AlphaFoldDB" id="A0A1Y6BWB0"/>
<dbReference type="PANTHER" id="PTHR48079">
    <property type="entry name" value="PROTEIN YEEZ"/>
    <property type="match status" value="1"/>
</dbReference>
<accession>A0A1Y6BWB0</accession>
<dbReference type="InterPro" id="IPR036291">
    <property type="entry name" value="NAD(P)-bd_dom_sf"/>
</dbReference>
<dbReference type="RefSeq" id="WP_132319182.1">
    <property type="nucleotide sequence ID" value="NZ_FWZT01000009.1"/>
</dbReference>
<organism evidence="2 3">
    <name type="scientific">Pseudobacteriovorax antillogorgiicola</name>
    <dbReference type="NCBI Taxonomy" id="1513793"/>
    <lineage>
        <taxon>Bacteria</taxon>
        <taxon>Pseudomonadati</taxon>
        <taxon>Bdellovibrionota</taxon>
        <taxon>Oligoflexia</taxon>
        <taxon>Oligoflexales</taxon>
        <taxon>Pseudobacteriovoracaceae</taxon>
        <taxon>Pseudobacteriovorax</taxon>
    </lineage>
</organism>
<dbReference type="Gene3D" id="3.40.50.720">
    <property type="entry name" value="NAD(P)-binding Rossmann-like Domain"/>
    <property type="match status" value="1"/>
</dbReference>
<dbReference type="STRING" id="1513793.SAMN06296036_109189"/>
<sequence length="333" mass="37161">MRVLVTGGGGFLGRAIIRQLLKAGHEVSTINRSQYPDLEATGVQCFQGDIADWKDVTQAVAGVDAVIHTAAKAGMWGPYDDYFKANVTGTQNIIRACQEFDVQRLVYTSSPSVVFGGDNQEGVDETAPYPKHYLAHYPRTKAMAERLVLNAKSPKLSVVSLRPHLIWGPGDNHLAPRLIQRQRQKRLRFIGKMSGKVDAVYVENAAYAHCLALERLEPDAPINGQSYFITNHEPWPTEKLINTILFSAGVEPVTKRVPRQLAIGAGLLLEYIYTFFKIKAEPPMTRFVAKQLSTSHWFDTKAAVEELGYEPPYSMNDGFARLREHYKSQGIKA</sequence>
<dbReference type="GO" id="GO:0016616">
    <property type="term" value="F:oxidoreductase activity, acting on the CH-OH group of donors, NAD or NADP as acceptor"/>
    <property type="evidence" value="ECO:0007669"/>
    <property type="project" value="InterPro"/>
</dbReference>
<dbReference type="OrthoDB" id="3174087at2"/>
<dbReference type="GO" id="GO:0005737">
    <property type="term" value="C:cytoplasm"/>
    <property type="evidence" value="ECO:0007669"/>
    <property type="project" value="TreeGrafter"/>
</dbReference>
<dbReference type="GO" id="GO:0004029">
    <property type="term" value="F:aldehyde dehydrogenase (NAD+) activity"/>
    <property type="evidence" value="ECO:0007669"/>
    <property type="project" value="TreeGrafter"/>
</dbReference>
<gene>
    <name evidence="2" type="ORF">SAMN06296036_109189</name>
</gene>